<accession>A0ABP7NLA2</accession>
<dbReference type="EMBL" id="BAAAZW010000001">
    <property type="protein sequence ID" value="GAA3949103.1"/>
    <property type="molecule type" value="Genomic_DNA"/>
</dbReference>
<dbReference type="Proteomes" id="UP001418444">
    <property type="component" value="Unassembled WGS sequence"/>
</dbReference>
<evidence type="ECO:0000313" key="2">
    <source>
        <dbReference type="Proteomes" id="UP001418444"/>
    </source>
</evidence>
<evidence type="ECO:0000313" key="1">
    <source>
        <dbReference type="EMBL" id="GAA3949103.1"/>
    </source>
</evidence>
<reference evidence="2" key="1">
    <citation type="journal article" date="2019" name="Int. J. Syst. Evol. Microbiol.">
        <title>The Global Catalogue of Microorganisms (GCM) 10K type strain sequencing project: providing services to taxonomists for standard genome sequencing and annotation.</title>
        <authorList>
            <consortium name="The Broad Institute Genomics Platform"/>
            <consortium name="The Broad Institute Genome Sequencing Center for Infectious Disease"/>
            <person name="Wu L."/>
            <person name="Ma J."/>
        </authorList>
    </citation>
    <scope>NUCLEOTIDE SEQUENCE [LARGE SCALE GENOMIC DNA]</scope>
    <source>
        <strain evidence="2">JCM 16923</strain>
    </source>
</reference>
<organism evidence="1 2">
    <name type="scientific">Gordonia caeni</name>
    <dbReference type="NCBI Taxonomy" id="1007097"/>
    <lineage>
        <taxon>Bacteria</taxon>
        <taxon>Bacillati</taxon>
        <taxon>Actinomycetota</taxon>
        <taxon>Actinomycetes</taxon>
        <taxon>Mycobacteriales</taxon>
        <taxon>Gordoniaceae</taxon>
        <taxon>Gordonia</taxon>
    </lineage>
</organism>
<sequence>MRRLDTANADVSGTLEAMSISLLAGRRTLYARLEHLMGASTRYADRLAKIAISATAQPATDSPDAAALASRFEAAVDHVLASAALARAAVCDGAREPVQVNQTVVLGLFADSPSDPRSPQAGAVIMLSRLNWVLLRAAQVRRDA</sequence>
<keyword evidence="2" id="KW-1185">Reference proteome</keyword>
<protein>
    <submittedName>
        <fullName evidence="1">Uncharacterized protein</fullName>
    </submittedName>
</protein>
<gene>
    <name evidence="1" type="ORF">GCM10022231_03170</name>
</gene>
<comment type="caution">
    <text evidence="1">The sequence shown here is derived from an EMBL/GenBank/DDBJ whole genome shotgun (WGS) entry which is preliminary data.</text>
</comment>
<name>A0ABP7NLA2_9ACTN</name>
<proteinExistence type="predicted"/>